<protein>
    <recommendedName>
        <fullName evidence="6">Immunoglobulin V-set domain-containing protein</fullName>
    </recommendedName>
</protein>
<gene>
    <name evidence="7" type="ORF">CCH79_00018694</name>
</gene>
<feature type="compositionally biased region" description="Low complexity" evidence="4">
    <location>
        <begin position="193"/>
        <end position="205"/>
    </location>
</feature>
<reference evidence="7 8" key="1">
    <citation type="journal article" date="2018" name="G3 (Bethesda)">
        <title>A High-Quality Reference Genome for the Invasive Mosquitofish Gambusia affinis Using a Chicago Library.</title>
        <authorList>
            <person name="Hoffberg S.L."/>
            <person name="Troendle N.J."/>
            <person name="Glenn T.C."/>
            <person name="Mahmud O."/>
            <person name="Louha S."/>
            <person name="Chalopin D."/>
            <person name="Bennetzen J.L."/>
            <person name="Mauricio R."/>
        </authorList>
    </citation>
    <scope>NUCLEOTIDE SEQUENCE [LARGE SCALE GENOMIC DNA]</scope>
    <source>
        <strain evidence="7">NE01/NJP1002.9</strain>
        <tissue evidence="7">Muscle</tissue>
    </source>
</reference>
<dbReference type="InterPro" id="IPR036179">
    <property type="entry name" value="Ig-like_dom_sf"/>
</dbReference>
<dbReference type="InterPro" id="IPR013106">
    <property type="entry name" value="Ig_V-set"/>
</dbReference>
<dbReference type="SUPFAM" id="SSF48726">
    <property type="entry name" value="Immunoglobulin"/>
    <property type="match status" value="1"/>
</dbReference>
<organism evidence="7 8">
    <name type="scientific">Gambusia affinis</name>
    <name type="common">Western mosquitofish</name>
    <name type="synonym">Heterandria affinis</name>
    <dbReference type="NCBI Taxonomy" id="33528"/>
    <lineage>
        <taxon>Eukaryota</taxon>
        <taxon>Metazoa</taxon>
        <taxon>Chordata</taxon>
        <taxon>Craniata</taxon>
        <taxon>Vertebrata</taxon>
        <taxon>Euteleostomi</taxon>
        <taxon>Actinopterygii</taxon>
        <taxon>Neopterygii</taxon>
        <taxon>Teleostei</taxon>
        <taxon>Neoteleostei</taxon>
        <taxon>Acanthomorphata</taxon>
        <taxon>Ovalentaria</taxon>
        <taxon>Atherinomorphae</taxon>
        <taxon>Cyprinodontiformes</taxon>
        <taxon>Poeciliidae</taxon>
        <taxon>Poeciliinae</taxon>
        <taxon>Gambusia</taxon>
    </lineage>
</organism>
<dbReference type="InterPro" id="IPR050671">
    <property type="entry name" value="CD300_family_receptors"/>
</dbReference>
<dbReference type="PANTHER" id="PTHR11860">
    <property type="entry name" value="POLYMERIC-IMMUNOGLOBULIN RECEPTOR"/>
    <property type="match status" value="1"/>
</dbReference>
<keyword evidence="8" id="KW-1185">Reference proteome</keyword>
<dbReference type="PANTHER" id="PTHR11860:SF87">
    <property type="entry name" value="CMRF35-LIKE MOLECULE 8"/>
    <property type="match status" value="1"/>
</dbReference>
<dbReference type="Proteomes" id="UP000250572">
    <property type="component" value="Unassembled WGS sequence"/>
</dbReference>
<dbReference type="GO" id="GO:0004888">
    <property type="term" value="F:transmembrane signaling receptor activity"/>
    <property type="evidence" value="ECO:0007669"/>
    <property type="project" value="TreeGrafter"/>
</dbReference>
<dbReference type="GO" id="GO:0005886">
    <property type="term" value="C:plasma membrane"/>
    <property type="evidence" value="ECO:0007669"/>
    <property type="project" value="TreeGrafter"/>
</dbReference>
<keyword evidence="5" id="KW-1133">Transmembrane helix</keyword>
<comment type="caution">
    <text evidence="7">The sequence shown here is derived from an EMBL/GenBank/DDBJ whole genome shotgun (WGS) entry which is preliminary data.</text>
</comment>
<evidence type="ECO:0000259" key="6">
    <source>
        <dbReference type="Pfam" id="PF07686"/>
    </source>
</evidence>
<feature type="region of interest" description="Disordered" evidence="4">
    <location>
        <begin position="192"/>
        <end position="236"/>
    </location>
</feature>
<evidence type="ECO:0000313" key="7">
    <source>
        <dbReference type="EMBL" id="PWA24324.1"/>
    </source>
</evidence>
<dbReference type="AlphaFoldDB" id="A0A315VMR8"/>
<dbReference type="InterPro" id="IPR013783">
    <property type="entry name" value="Ig-like_fold"/>
</dbReference>
<evidence type="ECO:0000256" key="2">
    <source>
        <dbReference type="ARBA" id="ARBA00022692"/>
    </source>
</evidence>
<keyword evidence="3 5" id="KW-0472">Membrane</keyword>
<evidence type="ECO:0000256" key="5">
    <source>
        <dbReference type="SAM" id="Phobius"/>
    </source>
</evidence>
<dbReference type="Gene3D" id="2.60.40.10">
    <property type="entry name" value="Immunoglobulins"/>
    <property type="match status" value="1"/>
</dbReference>
<dbReference type="EMBL" id="NHOQ01001446">
    <property type="protein sequence ID" value="PWA24324.1"/>
    <property type="molecule type" value="Genomic_DNA"/>
</dbReference>
<keyword evidence="2 5" id="KW-0812">Transmembrane</keyword>
<feature type="compositionally biased region" description="Polar residues" evidence="4">
    <location>
        <begin position="214"/>
        <end position="236"/>
    </location>
</feature>
<feature type="transmembrane region" description="Helical" evidence="5">
    <location>
        <begin position="162"/>
        <end position="182"/>
    </location>
</feature>
<proteinExistence type="predicted"/>
<evidence type="ECO:0000313" key="8">
    <source>
        <dbReference type="Proteomes" id="UP000250572"/>
    </source>
</evidence>
<name>A0A315VMR8_GAMAF</name>
<evidence type="ECO:0000256" key="4">
    <source>
        <dbReference type="SAM" id="MobiDB-lite"/>
    </source>
</evidence>
<accession>A0A315VMR8</accession>
<dbReference type="Pfam" id="PF07686">
    <property type="entry name" value="V-set"/>
    <property type="match status" value="1"/>
</dbReference>
<sequence length="236" mass="26589">MFSDCPRLSVDDAVSMVTTGGAAVQVGGSSWNKTKFSIVQFCCKDQQQRVTETLCGAKTLIQTEGGSITAKCSFTFSGRRKFVCRDPCENRDVLIETEATEAEKGRYSIRYREGTFPASSTVLYVNISQLVQSDSGRYWCGLKRRFMTDSRQEFHVNVTNGYVLPLALCVAILFAAAVLLLYKWKTRRESDGSTSRRQSSINSNNNRRRRSTQFSASKFTNRTPPPDAQQQLYYNL</sequence>
<evidence type="ECO:0000256" key="1">
    <source>
        <dbReference type="ARBA" id="ARBA00004370"/>
    </source>
</evidence>
<evidence type="ECO:0000256" key="3">
    <source>
        <dbReference type="ARBA" id="ARBA00023136"/>
    </source>
</evidence>
<feature type="domain" description="Immunoglobulin V-set" evidence="6">
    <location>
        <begin position="60"/>
        <end position="159"/>
    </location>
</feature>
<comment type="subcellular location">
    <subcellularLocation>
        <location evidence="1">Membrane</location>
    </subcellularLocation>
</comment>